<gene>
    <name evidence="1" type="ORF">EDC52_106169</name>
</gene>
<comment type="caution">
    <text evidence="1">The sequence shown here is derived from an EMBL/GenBank/DDBJ whole genome shotgun (WGS) entry which is preliminary data.</text>
</comment>
<sequence length="89" mass="9797">MQQEMLDLPSRYSKLTPPPTHLTKRFSTILLLLLLLLLPASGLRLAIRRPQALMPPGLSIAARREPVLQSLPPGMVAPANIVLCCFICL</sequence>
<organism evidence="1 2">
    <name type="scientific">Biostraticola tofi</name>
    <dbReference type="NCBI Taxonomy" id="466109"/>
    <lineage>
        <taxon>Bacteria</taxon>
        <taxon>Pseudomonadati</taxon>
        <taxon>Pseudomonadota</taxon>
        <taxon>Gammaproteobacteria</taxon>
        <taxon>Enterobacterales</taxon>
        <taxon>Bruguierivoracaceae</taxon>
        <taxon>Biostraticola</taxon>
    </lineage>
</organism>
<name>A0A4R3YU30_9GAMM</name>
<proteinExistence type="predicted"/>
<dbReference type="Proteomes" id="UP000295719">
    <property type="component" value="Unassembled WGS sequence"/>
</dbReference>
<keyword evidence="2" id="KW-1185">Reference proteome</keyword>
<evidence type="ECO:0000313" key="1">
    <source>
        <dbReference type="EMBL" id="TCV95238.1"/>
    </source>
</evidence>
<dbReference type="AlphaFoldDB" id="A0A4R3YU30"/>
<protein>
    <submittedName>
        <fullName evidence="1">Uncharacterized protein</fullName>
    </submittedName>
</protein>
<reference evidence="1 2" key="1">
    <citation type="submission" date="2019-03" db="EMBL/GenBank/DDBJ databases">
        <title>Genomic Encyclopedia of Type Strains, Phase IV (KMG-IV): sequencing the most valuable type-strain genomes for metagenomic binning, comparative biology and taxonomic classification.</title>
        <authorList>
            <person name="Goeker M."/>
        </authorList>
    </citation>
    <scope>NUCLEOTIDE SEQUENCE [LARGE SCALE GENOMIC DNA]</scope>
    <source>
        <strain evidence="1 2">DSM 19580</strain>
    </source>
</reference>
<dbReference type="EMBL" id="SMCR01000006">
    <property type="protein sequence ID" value="TCV95238.1"/>
    <property type="molecule type" value="Genomic_DNA"/>
</dbReference>
<evidence type="ECO:0000313" key="2">
    <source>
        <dbReference type="Proteomes" id="UP000295719"/>
    </source>
</evidence>
<accession>A0A4R3YU30</accession>